<name>A0ABX2IE72_9RHOO</name>
<keyword evidence="2" id="KW-0812">Transmembrane</keyword>
<feature type="compositionally biased region" description="Low complexity" evidence="1">
    <location>
        <begin position="295"/>
        <end position="304"/>
    </location>
</feature>
<reference evidence="4 5" key="1">
    <citation type="submission" date="2020-06" db="EMBL/GenBank/DDBJ databases">
        <title>Draft genome of Uliginosibacterium sp. IMCC34675.</title>
        <authorList>
            <person name="Song J."/>
        </authorList>
    </citation>
    <scope>NUCLEOTIDE SEQUENCE [LARGE SCALE GENOMIC DNA]</scope>
    <source>
        <strain evidence="4 5">IMCC34675</strain>
    </source>
</reference>
<evidence type="ECO:0000256" key="3">
    <source>
        <dbReference type="SAM" id="SignalP"/>
    </source>
</evidence>
<feature type="chain" id="PRO_5046757726" evidence="3">
    <location>
        <begin position="23"/>
        <end position="407"/>
    </location>
</feature>
<gene>
    <name evidence="4" type="ORF">HJ583_007750</name>
</gene>
<sequence>MAKIMKYLLIFIVLFFSSASFALPLGYSTNGSSYIYSSGAEVCKAMVTSSTPYAGASVSDFNRSENLAASSIGSGQVKCYYGKSLVCSDCFNLFAYYAKVCNGVAASAQQVAADSCSSSSSSAASSAPGCAPLKGTVANSGLYSCGGSAEACYQSFPLFACNNNCAATFGGTASGSTGSVPAKYGMQNGQRVFYAYGAYWYNGETCTGGAGVGNPMAAVPPDTCAAGQTLTSINGSPRCVGSASSSASGSASSADSSAASSGSATSSAATSGAATSGAATSSGTVPGTVIGGSGSSATSTSASGAATSKTGQAELCSTNPKADDCQSAAKYTNISDVDLKTEKAGVANLTPIFVSSASGCPSGGSLNVLGESVNIFLPACDFVVALRPLILALAWLSAAYIVFGAKT</sequence>
<dbReference type="EMBL" id="JABCSC020000002">
    <property type="protein sequence ID" value="NSL54914.1"/>
    <property type="molecule type" value="Genomic_DNA"/>
</dbReference>
<feature type="region of interest" description="Disordered" evidence="1">
    <location>
        <begin position="251"/>
        <end position="304"/>
    </location>
</feature>
<accession>A0ABX2IE72</accession>
<proteinExistence type="predicted"/>
<organism evidence="4 5">
    <name type="scientific">Uliginosibacterium aquaticum</name>
    <dbReference type="NCBI Taxonomy" id="2731212"/>
    <lineage>
        <taxon>Bacteria</taxon>
        <taxon>Pseudomonadati</taxon>
        <taxon>Pseudomonadota</taxon>
        <taxon>Betaproteobacteria</taxon>
        <taxon>Rhodocyclales</taxon>
        <taxon>Zoogloeaceae</taxon>
        <taxon>Uliginosibacterium</taxon>
    </lineage>
</organism>
<feature type="transmembrane region" description="Helical" evidence="2">
    <location>
        <begin position="382"/>
        <end position="403"/>
    </location>
</feature>
<keyword evidence="2" id="KW-0472">Membrane</keyword>
<keyword evidence="5" id="KW-1185">Reference proteome</keyword>
<protein>
    <submittedName>
        <fullName evidence="4">Uncharacterized protein</fullName>
    </submittedName>
</protein>
<dbReference type="RefSeq" id="WP_170021410.1">
    <property type="nucleotide sequence ID" value="NZ_JABCSC020000002.1"/>
</dbReference>
<comment type="caution">
    <text evidence="4">The sequence shown here is derived from an EMBL/GenBank/DDBJ whole genome shotgun (WGS) entry which is preliminary data.</text>
</comment>
<evidence type="ECO:0000256" key="1">
    <source>
        <dbReference type="SAM" id="MobiDB-lite"/>
    </source>
</evidence>
<evidence type="ECO:0000256" key="2">
    <source>
        <dbReference type="SAM" id="Phobius"/>
    </source>
</evidence>
<feature type="signal peptide" evidence="3">
    <location>
        <begin position="1"/>
        <end position="22"/>
    </location>
</feature>
<dbReference type="Proteomes" id="UP000778523">
    <property type="component" value="Unassembled WGS sequence"/>
</dbReference>
<evidence type="ECO:0000313" key="5">
    <source>
        <dbReference type="Proteomes" id="UP000778523"/>
    </source>
</evidence>
<keyword evidence="3" id="KW-0732">Signal</keyword>
<dbReference type="NCBIfam" id="NF041109">
    <property type="entry name" value="VF_TspB_C_term"/>
    <property type="match status" value="1"/>
</dbReference>
<evidence type="ECO:0000313" key="4">
    <source>
        <dbReference type="EMBL" id="NSL54914.1"/>
    </source>
</evidence>
<feature type="compositionally biased region" description="Low complexity" evidence="1">
    <location>
        <begin position="251"/>
        <end position="284"/>
    </location>
</feature>
<keyword evidence="2" id="KW-1133">Transmembrane helix</keyword>